<evidence type="ECO:0000313" key="2">
    <source>
        <dbReference type="EMBL" id="CAD7013891.1"/>
    </source>
</evidence>
<organism evidence="2 3">
    <name type="scientific">Ceratitis capitata</name>
    <name type="common">Mediterranean fruit fly</name>
    <name type="synonym">Tephritis capitata</name>
    <dbReference type="NCBI Taxonomy" id="7213"/>
    <lineage>
        <taxon>Eukaryota</taxon>
        <taxon>Metazoa</taxon>
        <taxon>Ecdysozoa</taxon>
        <taxon>Arthropoda</taxon>
        <taxon>Hexapoda</taxon>
        <taxon>Insecta</taxon>
        <taxon>Pterygota</taxon>
        <taxon>Neoptera</taxon>
        <taxon>Endopterygota</taxon>
        <taxon>Diptera</taxon>
        <taxon>Brachycera</taxon>
        <taxon>Muscomorpha</taxon>
        <taxon>Tephritoidea</taxon>
        <taxon>Tephritidae</taxon>
        <taxon>Ceratitis</taxon>
        <taxon>Ceratitis</taxon>
    </lineage>
</organism>
<keyword evidence="1" id="KW-0732">Signal</keyword>
<dbReference type="AlphaFoldDB" id="A0A811VFR6"/>
<reference evidence="2" key="1">
    <citation type="submission" date="2020-11" db="EMBL/GenBank/DDBJ databases">
        <authorList>
            <person name="Whitehead M."/>
        </authorList>
    </citation>
    <scope>NUCLEOTIDE SEQUENCE</scope>
    <source>
        <strain evidence="2">EGII</strain>
    </source>
</reference>
<dbReference type="Proteomes" id="UP000606786">
    <property type="component" value="Unassembled WGS sequence"/>
</dbReference>
<evidence type="ECO:0000256" key="1">
    <source>
        <dbReference type="SAM" id="SignalP"/>
    </source>
</evidence>
<comment type="caution">
    <text evidence="2">The sequence shown here is derived from an EMBL/GenBank/DDBJ whole genome shotgun (WGS) entry which is preliminary data.</text>
</comment>
<accession>A0A811VFR6</accession>
<protein>
    <submittedName>
        <fullName evidence="2">(Mediterranean fruit fly) hypothetical protein</fullName>
    </submittedName>
</protein>
<name>A0A811VFR6_CERCA</name>
<gene>
    <name evidence="2" type="ORF">CCAP1982_LOCUS21906</name>
</gene>
<evidence type="ECO:0000313" key="3">
    <source>
        <dbReference type="Proteomes" id="UP000606786"/>
    </source>
</evidence>
<feature type="chain" id="PRO_5032751618" evidence="1">
    <location>
        <begin position="20"/>
        <end position="67"/>
    </location>
</feature>
<feature type="signal peptide" evidence="1">
    <location>
        <begin position="1"/>
        <end position="19"/>
    </location>
</feature>
<sequence>MYSISLLLITPCTFSTSSAANQQHLRLMTINQSICMLTNCRYRIKAIRFFDAKAVRTNMPIIKMFYA</sequence>
<proteinExistence type="predicted"/>
<dbReference type="EMBL" id="CAJHJT010000056">
    <property type="protein sequence ID" value="CAD7013891.1"/>
    <property type="molecule type" value="Genomic_DNA"/>
</dbReference>
<keyword evidence="3" id="KW-1185">Reference proteome</keyword>